<gene>
    <name evidence="2" type="ordered locus">Clole_2918</name>
</gene>
<evidence type="ECO:0000313" key="3">
    <source>
        <dbReference type="Proteomes" id="UP000008467"/>
    </source>
</evidence>
<feature type="region of interest" description="Disordered" evidence="1">
    <location>
        <begin position="1"/>
        <end position="45"/>
    </location>
</feature>
<dbReference type="AlphaFoldDB" id="F2JLT9"/>
<proteinExistence type="predicted"/>
<dbReference type="HOGENOM" id="CLU_3197679_0_0_9"/>
<evidence type="ECO:0000256" key="1">
    <source>
        <dbReference type="SAM" id="MobiDB-lite"/>
    </source>
</evidence>
<protein>
    <submittedName>
        <fullName evidence="2">Uncharacterized protein</fullName>
    </submittedName>
</protein>
<accession>F2JLT9</accession>
<keyword evidence="3" id="KW-1185">Reference proteome</keyword>
<reference evidence="2 3" key="1">
    <citation type="journal article" date="2011" name="J. Bacteriol.">
        <title>Complete genome sequence of the cellulose-degrading bacterium Cellulosilyticum lentocellum.</title>
        <authorList>
            <consortium name="US DOE Joint Genome Institute"/>
            <person name="Miller D.A."/>
            <person name="Suen G."/>
            <person name="Bruce D."/>
            <person name="Copeland A."/>
            <person name="Cheng J.F."/>
            <person name="Detter C."/>
            <person name="Goodwin L.A."/>
            <person name="Han C.S."/>
            <person name="Hauser L.J."/>
            <person name="Land M.L."/>
            <person name="Lapidus A."/>
            <person name="Lucas S."/>
            <person name="Meincke L."/>
            <person name="Pitluck S."/>
            <person name="Tapia R."/>
            <person name="Teshima H."/>
            <person name="Woyke T."/>
            <person name="Fox B.G."/>
            <person name="Angert E.R."/>
            <person name="Currie C.R."/>
        </authorList>
    </citation>
    <scope>NUCLEOTIDE SEQUENCE [LARGE SCALE GENOMIC DNA]</scope>
    <source>
        <strain evidence="3">ATCC 49066 / DSM 5427 / NCIMB 11756 / RHM5</strain>
    </source>
</reference>
<dbReference type="RefSeq" id="WP_013657895.1">
    <property type="nucleotide sequence ID" value="NC_015275.1"/>
</dbReference>
<sequence length="45" mass="5106">MAKEKGFASFTPAAAEAFSKDEQKKRPQTGLQRYKEKMAKQSEVK</sequence>
<evidence type="ECO:0000313" key="2">
    <source>
        <dbReference type="EMBL" id="ADZ84615.1"/>
    </source>
</evidence>
<dbReference type="STRING" id="642492.Clole_2918"/>
<dbReference type="KEGG" id="cle:Clole_2918"/>
<dbReference type="Proteomes" id="UP000008467">
    <property type="component" value="Chromosome"/>
</dbReference>
<feature type="compositionally biased region" description="Basic and acidic residues" evidence="1">
    <location>
        <begin position="33"/>
        <end position="45"/>
    </location>
</feature>
<name>F2JLT9_CELLD</name>
<dbReference type="EMBL" id="CP002582">
    <property type="protein sequence ID" value="ADZ84615.1"/>
    <property type="molecule type" value="Genomic_DNA"/>
</dbReference>
<organism evidence="2 3">
    <name type="scientific">Cellulosilyticum lentocellum (strain ATCC 49066 / DSM 5427 / NCIMB 11756 / RHM5)</name>
    <name type="common">Clostridium lentocellum</name>
    <dbReference type="NCBI Taxonomy" id="642492"/>
    <lineage>
        <taxon>Bacteria</taxon>
        <taxon>Bacillati</taxon>
        <taxon>Bacillota</taxon>
        <taxon>Clostridia</taxon>
        <taxon>Lachnospirales</taxon>
        <taxon>Cellulosilyticaceae</taxon>
        <taxon>Cellulosilyticum</taxon>
    </lineage>
</organism>